<dbReference type="Proteomes" id="UP000054826">
    <property type="component" value="Unassembled WGS sequence"/>
</dbReference>
<sequence length="70" mass="8043">MNAFTVIFINIKLAVTPETSAACKRALLFPHVKKGVPSYDRLCFFFLVKHITVAYQIAISWDRHFEKIAD</sequence>
<evidence type="ECO:0000313" key="2">
    <source>
        <dbReference type="Proteomes" id="UP000054826"/>
    </source>
</evidence>
<dbReference type="EMBL" id="JYDV01000503">
    <property type="protein sequence ID" value="KRZ16747.1"/>
    <property type="molecule type" value="Genomic_DNA"/>
</dbReference>
<name>A0A0V1I1D5_TRIPS</name>
<dbReference type="AlphaFoldDB" id="A0A0V1I1D5"/>
<comment type="caution">
    <text evidence="1">The sequence shown here is derived from an EMBL/GenBank/DDBJ whole genome shotgun (WGS) entry which is preliminary data.</text>
</comment>
<accession>A0A0V1I1D5</accession>
<evidence type="ECO:0000313" key="1">
    <source>
        <dbReference type="EMBL" id="KRZ16747.1"/>
    </source>
</evidence>
<gene>
    <name evidence="1" type="ORF">T4C_2474</name>
</gene>
<protein>
    <submittedName>
        <fullName evidence="1">Uncharacterized protein</fullName>
    </submittedName>
</protein>
<proteinExistence type="predicted"/>
<organism evidence="1 2">
    <name type="scientific">Trichinella pseudospiralis</name>
    <name type="common">Parasitic roundworm</name>
    <dbReference type="NCBI Taxonomy" id="6337"/>
    <lineage>
        <taxon>Eukaryota</taxon>
        <taxon>Metazoa</taxon>
        <taxon>Ecdysozoa</taxon>
        <taxon>Nematoda</taxon>
        <taxon>Enoplea</taxon>
        <taxon>Dorylaimia</taxon>
        <taxon>Trichinellida</taxon>
        <taxon>Trichinellidae</taxon>
        <taxon>Trichinella</taxon>
    </lineage>
</organism>
<reference evidence="1 2" key="1">
    <citation type="submission" date="2015-01" db="EMBL/GenBank/DDBJ databases">
        <title>Evolution of Trichinella species and genotypes.</title>
        <authorList>
            <person name="Korhonen P.K."/>
            <person name="Edoardo P."/>
            <person name="Giuseppe L.R."/>
            <person name="Gasser R.B."/>
        </authorList>
    </citation>
    <scope>NUCLEOTIDE SEQUENCE [LARGE SCALE GENOMIC DNA]</scope>
    <source>
        <strain evidence="1">ISS176</strain>
    </source>
</reference>